<evidence type="ECO:0000256" key="2">
    <source>
        <dbReference type="SAM" id="SignalP"/>
    </source>
</evidence>
<dbReference type="PROSITE" id="PS50022">
    <property type="entry name" value="FA58C_3"/>
    <property type="match status" value="1"/>
</dbReference>
<gene>
    <name evidence="4" type="ORF">SNR37_002493</name>
</gene>
<proteinExistence type="predicted"/>
<dbReference type="Gene3D" id="2.60.120.200">
    <property type="match status" value="1"/>
</dbReference>
<dbReference type="InterPro" id="IPR000421">
    <property type="entry name" value="FA58C"/>
</dbReference>
<dbReference type="SUPFAM" id="SSF49899">
    <property type="entry name" value="Concanavalin A-like lectins/glucanases"/>
    <property type="match status" value="1"/>
</dbReference>
<feature type="signal peptide" evidence="2">
    <location>
        <begin position="1"/>
        <end position="25"/>
    </location>
</feature>
<evidence type="ECO:0000259" key="3">
    <source>
        <dbReference type="PROSITE" id="PS50022"/>
    </source>
</evidence>
<evidence type="ECO:0000313" key="5">
    <source>
        <dbReference type="Proteomes" id="UP001310248"/>
    </source>
</evidence>
<feature type="region of interest" description="Disordered" evidence="1">
    <location>
        <begin position="149"/>
        <end position="196"/>
    </location>
</feature>
<sequence>MRLTRNRISVAIGAIALLHSPTLLAESVSITNPSFESSSQFEGWVDVDPSFLSGVAYDGTKAVKISGSGGSVEQTVNLQTDTTYTLSAFIKGAGTIGLRIGGQVYSQKVSGNSDWAELTVSANSGSQTQATVFAEYNGAEGRFDSFTLNSSASNPSTPPAEPGSCDSPTQLTIASAKDDGTHDGHGPENAIDNNLTTESRWSSQGIGKQIVFDLQANATVTSLDVIWLKGDQRSSYFEVATSSDNTSWTPVLSGASSSGAQSAYESYELTESQARYIRITGQGNSANNWNSIIEAKAFGCSDGSAPVDPVDPVDPVVPVEPSDPNLNPSLAPSGNFDLLDWTLSVPVDEDSDGKADTVKEQALSSGYTSNEFFYTASDGGMVFKAPISGAKTSSSTSYTRSELREMLRRGNTSYSTKGVGKNNWVFSSAPSSAKDQAGGVNGVLDANLAVNHVTTSGDSGQVGRVIVGQIHANDDEPVRLYYRKLPNNQLGSIYIAHEPRSGSEKYYEMIGSRSNSASNPSDGIALDERFSYQIKVVANTLTVTISRPDKADVVQTVDMSNSGYDNSSQYMYFKAGVYNQNKSGDGDDYVQATFYSLSNTHDGYNY</sequence>
<dbReference type="RefSeq" id="WP_329774457.1">
    <property type="nucleotide sequence ID" value="NZ_JAYDYW010000004.1"/>
</dbReference>
<name>A0ABU7G180_9ALTE</name>
<dbReference type="Pfam" id="PF00754">
    <property type="entry name" value="F5_F8_type_C"/>
    <property type="match status" value="1"/>
</dbReference>
<evidence type="ECO:0000256" key="1">
    <source>
        <dbReference type="SAM" id="MobiDB-lite"/>
    </source>
</evidence>
<dbReference type="SUPFAM" id="SSF49785">
    <property type="entry name" value="Galactose-binding domain-like"/>
    <property type="match status" value="2"/>
</dbReference>
<dbReference type="GO" id="GO:0016829">
    <property type="term" value="F:lyase activity"/>
    <property type="evidence" value="ECO:0007669"/>
    <property type="project" value="UniProtKB-KW"/>
</dbReference>
<organism evidence="4 5">
    <name type="scientific">Agarivorans aestuarii</name>
    <dbReference type="NCBI Taxonomy" id="1563703"/>
    <lineage>
        <taxon>Bacteria</taxon>
        <taxon>Pseudomonadati</taxon>
        <taxon>Pseudomonadota</taxon>
        <taxon>Gammaproteobacteria</taxon>
        <taxon>Alteromonadales</taxon>
        <taxon>Alteromonadaceae</taxon>
        <taxon>Agarivorans</taxon>
    </lineage>
</organism>
<keyword evidence="4" id="KW-0456">Lyase</keyword>
<keyword evidence="2" id="KW-0732">Signal</keyword>
<dbReference type="Proteomes" id="UP001310248">
    <property type="component" value="Unassembled WGS sequence"/>
</dbReference>
<protein>
    <submittedName>
        <fullName evidence="4">Polysaccharide lyase family 7 protein</fullName>
    </submittedName>
</protein>
<dbReference type="EMBL" id="JAYDYW010000004">
    <property type="protein sequence ID" value="MEE1673080.1"/>
    <property type="molecule type" value="Genomic_DNA"/>
</dbReference>
<accession>A0ABU7G180</accession>
<dbReference type="InterPro" id="IPR014895">
    <property type="entry name" value="Alginate_lyase_2"/>
</dbReference>
<feature type="chain" id="PRO_5047102591" evidence="2">
    <location>
        <begin position="26"/>
        <end position="606"/>
    </location>
</feature>
<feature type="compositionally biased region" description="Basic and acidic residues" evidence="1">
    <location>
        <begin position="176"/>
        <end position="186"/>
    </location>
</feature>
<keyword evidence="5" id="KW-1185">Reference proteome</keyword>
<comment type="caution">
    <text evidence="4">The sequence shown here is derived from an EMBL/GenBank/DDBJ whole genome shotgun (WGS) entry which is preliminary data.</text>
</comment>
<evidence type="ECO:0000313" key="4">
    <source>
        <dbReference type="EMBL" id="MEE1673080.1"/>
    </source>
</evidence>
<reference evidence="4 5" key="2">
    <citation type="submission" date="2023-12" db="EMBL/GenBank/DDBJ databases">
        <authorList>
            <consortium name="Cladostephus spongiosus"/>
            <person name="Lorente B."/>
            <person name="Cabral C."/>
            <person name="Frias J."/>
            <person name="Faria J."/>
            <person name="Toubarro D."/>
        </authorList>
    </citation>
    <scope>NUCLEOTIDE SEQUENCE [LARGE SCALE GENOMIC DNA]</scope>
    <source>
        <strain evidence="4 5">ZMCS4</strain>
    </source>
</reference>
<feature type="domain" description="F5/8 type C" evidence="3">
    <location>
        <begin position="152"/>
        <end position="300"/>
    </location>
</feature>
<dbReference type="InterPro" id="IPR013320">
    <property type="entry name" value="ConA-like_dom_sf"/>
</dbReference>
<reference evidence="5" key="1">
    <citation type="submission" date="2023-07" db="EMBL/GenBank/DDBJ databases">
        <title>Draft genome sequence of Agarivorans aestuarii strain ZMCS4, a CAZymes producing bacteria isolated from the marine brown algae Clodostephus spongiosus.</title>
        <authorList>
            <person name="Lorente B."/>
            <person name="Cabral C."/>
            <person name="Frias J."/>
            <person name="Faria J."/>
            <person name="Toubarro D."/>
        </authorList>
    </citation>
    <scope>NUCLEOTIDE SEQUENCE [LARGE SCALE GENOMIC DNA]</scope>
    <source>
        <strain evidence="5">ZMCS4</strain>
    </source>
</reference>
<dbReference type="Gene3D" id="2.60.120.260">
    <property type="entry name" value="Galactose-binding domain-like"/>
    <property type="match status" value="2"/>
</dbReference>
<dbReference type="Pfam" id="PF08787">
    <property type="entry name" value="Alginate_lyase2"/>
    <property type="match status" value="1"/>
</dbReference>
<dbReference type="InterPro" id="IPR008979">
    <property type="entry name" value="Galactose-bd-like_sf"/>
</dbReference>